<keyword evidence="2" id="KW-1185">Reference proteome</keyword>
<gene>
    <name evidence="1" type="ORF">HZT40_02515</name>
</gene>
<dbReference type="EMBL" id="CP059265">
    <property type="protein sequence ID" value="QLQ30672.1"/>
    <property type="molecule type" value="Genomic_DNA"/>
</dbReference>
<accession>A0A7L6ANJ2</accession>
<proteinExistence type="predicted"/>
<name>A0A7L6ANJ2_9GAMM</name>
<reference evidence="1" key="1">
    <citation type="submission" date="2020-06" db="EMBL/GenBank/DDBJ databases">
        <title>Analysis procedures for assessing recovery of high quality, complete, closed genomes from Nanopore long read metagenome sequencing.</title>
        <authorList>
            <person name="Bessarab I."/>
            <person name="Arumugam K."/>
            <person name="Haryono M."/>
            <person name="Liu X."/>
            <person name="Roy S."/>
            <person name="Zuniga-Montanez R.E."/>
            <person name="Qiu G."/>
            <person name="Drautz-Moses D.I."/>
            <person name="Law Y.Y."/>
            <person name="Wuertz S."/>
            <person name="Lauro F.M."/>
            <person name="Huson D.H."/>
            <person name="Williams R.B."/>
        </authorList>
    </citation>
    <scope>NUCLEOTIDE SEQUENCE [LARGE SCALE GENOMIC DNA]</scope>
    <source>
        <strain evidence="1">SSD2</strain>
    </source>
</reference>
<protein>
    <submittedName>
        <fullName evidence="1">Uncharacterized protein</fullName>
    </submittedName>
</protein>
<dbReference type="AlphaFoldDB" id="A0A7L6ANJ2"/>
<dbReference type="Proteomes" id="UP000510621">
    <property type="component" value="Chromosome"/>
</dbReference>
<sequence>MGGRWFVTVELRFFAVFLPVTVVWHADAGFALASNADAVRNGESVCVFAPNGLSGAPGQWSVYSYSIPLAPTTNPYSGFGMMSFYTLTSPPPDIAGTGMPSAPSTPGVYPRRY</sequence>
<dbReference type="KEGG" id="this:HZT40_02515"/>
<evidence type="ECO:0000313" key="2">
    <source>
        <dbReference type="Proteomes" id="UP000510621"/>
    </source>
</evidence>
<organism evidence="1 2">
    <name type="scientific">Candidatus Thiothrix singaporensis</name>
    <dbReference type="NCBI Taxonomy" id="2799669"/>
    <lineage>
        <taxon>Bacteria</taxon>
        <taxon>Pseudomonadati</taxon>
        <taxon>Pseudomonadota</taxon>
        <taxon>Gammaproteobacteria</taxon>
        <taxon>Thiotrichales</taxon>
        <taxon>Thiotrichaceae</taxon>
        <taxon>Thiothrix</taxon>
    </lineage>
</organism>
<evidence type="ECO:0000313" key="1">
    <source>
        <dbReference type="EMBL" id="QLQ30672.1"/>
    </source>
</evidence>